<dbReference type="Gene3D" id="2.60.40.1090">
    <property type="entry name" value="Fimbrial-type adhesion domain"/>
    <property type="match status" value="1"/>
</dbReference>
<name>A0A2D0DWQ1_ECOLX</name>
<evidence type="ECO:0000313" key="1">
    <source>
        <dbReference type="EMBL" id="PWH56598.1"/>
    </source>
</evidence>
<comment type="caution">
    <text evidence="1">The sequence shown here is derived from an EMBL/GenBank/DDBJ whole genome shotgun (WGS) entry which is preliminary data.</text>
</comment>
<dbReference type="GO" id="GO:0043709">
    <property type="term" value="P:cell adhesion involved in single-species biofilm formation"/>
    <property type="evidence" value="ECO:0007669"/>
    <property type="project" value="TreeGrafter"/>
</dbReference>
<dbReference type="GO" id="GO:0009289">
    <property type="term" value="C:pilus"/>
    <property type="evidence" value="ECO:0007669"/>
    <property type="project" value="InterPro"/>
</dbReference>
<organism evidence="1 2">
    <name type="scientific">Escherichia coli</name>
    <dbReference type="NCBI Taxonomy" id="562"/>
    <lineage>
        <taxon>Bacteria</taxon>
        <taxon>Pseudomonadati</taxon>
        <taxon>Pseudomonadota</taxon>
        <taxon>Gammaproteobacteria</taxon>
        <taxon>Enterobacterales</taxon>
        <taxon>Enterobacteriaceae</taxon>
        <taxon>Escherichia</taxon>
    </lineage>
</organism>
<dbReference type="PANTHER" id="PTHR33420">
    <property type="entry name" value="FIMBRIAL SUBUNIT ELFA-RELATED"/>
    <property type="match status" value="1"/>
</dbReference>
<proteinExistence type="predicted"/>
<reference evidence="1 2" key="1">
    <citation type="submission" date="2018-04" db="EMBL/GenBank/DDBJ databases">
        <title>Draft Genomic Sequencing Of Potential Extraintestinal Pathogenic Escherichia coli B8S56 Isolated from Retail Chicken Skin.</title>
        <authorList>
            <person name="Xu A."/>
            <person name="Tilman S."/>
            <person name="Wisser-Parker K."/>
            <person name="Scullen O.J."/>
            <person name="Sommers C."/>
        </authorList>
    </citation>
    <scope>NUCLEOTIDE SEQUENCE [LARGE SCALE GENOMIC DNA]</scope>
    <source>
        <strain evidence="1 2">B8S56</strain>
    </source>
</reference>
<dbReference type="Proteomes" id="UP000245761">
    <property type="component" value="Unassembled WGS sequence"/>
</dbReference>
<dbReference type="InterPro" id="IPR008966">
    <property type="entry name" value="Adhesion_dom_sf"/>
</dbReference>
<dbReference type="InterPro" id="IPR000259">
    <property type="entry name" value="Adhesion_dom_fimbrial"/>
</dbReference>
<dbReference type="InterPro" id="IPR050263">
    <property type="entry name" value="Bact_Fimbrial_Adh_Pro"/>
</dbReference>
<dbReference type="SUPFAM" id="SSF49401">
    <property type="entry name" value="Bacterial adhesins"/>
    <property type="match status" value="1"/>
</dbReference>
<evidence type="ECO:0000313" key="2">
    <source>
        <dbReference type="Proteomes" id="UP000245761"/>
    </source>
</evidence>
<dbReference type="AlphaFoldDB" id="A0A2D0DWQ1"/>
<dbReference type="InterPro" id="IPR036937">
    <property type="entry name" value="Adhesion_dom_fimbrial_sf"/>
</dbReference>
<dbReference type="Pfam" id="PF00419">
    <property type="entry name" value="Fimbrial"/>
    <property type="match status" value="1"/>
</dbReference>
<protein>
    <submittedName>
        <fullName evidence="1">Type 1 fimbrial protein</fullName>
    </submittedName>
</protein>
<sequence length="190" mass="20563">MPLMNILQKFILLMFRSLFMMVISYNALANDTVVVTFTGQLLAKTCDITTGSKDQPVNMGTYDVNDFLNVGDVSGSHTFTINLEGCPTTTSTVYSSGVSANVQFTGDADAINTTLLRLTSSADSATGVGIEILDSNDKIIAINSESGFKELILNNNGDASLTFKLRYKSTQQNVHAGQANALLYFDIDYQ</sequence>
<dbReference type="PANTHER" id="PTHR33420:SF5">
    <property type="entry name" value="FIMBRIAL SUBUNIT"/>
    <property type="match status" value="1"/>
</dbReference>
<dbReference type="EMBL" id="QEMT01000064">
    <property type="protein sequence ID" value="PWH56598.1"/>
    <property type="molecule type" value="Genomic_DNA"/>
</dbReference>
<accession>A0A2D0DWQ1</accession>
<gene>
    <name evidence="1" type="ORF">DD762_23980</name>
</gene>